<name>A0AA35WP25_GEOBA</name>
<dbReference type="Proteomes" id="UP001174909">
    <property type="component" value="Unassembled WGS sequence"/>
</dbReference>
<dbReference type="AlphaFoldDB" id="A0AA35WP25"/>
<accession>A0AA35WP25</accession>
<feature type="domain" description="Sulfatase N-terminal" evidence="4">
    <location>
        <begin position="28"/>
        <end position="81"/>
    </location>
</feature>
<evidence type="ECO:0000313" key="6">
    <source>
        <dbReference type="Proteomes" id="UP001174909"/>
    </source>
</evidence>
<proteinExistence type="inferred from homology"/>
<dbReference type="EMBL" id="CASHTH010002047">
    <property type="protein sequence ID" value="CAI8023951.1"/>
    <property type="molecule type" value="Genomic_DNA"/>
</dbReference>
<dbReference type="InterPro" id="IPR000917">
    <property type="entry name" value="Sulfatase_N"/>
</dbReference>
<dbReference type="Gene3D" id="3.40.720.10">
    <property type="entry name" value="Alkaline Phosphatase, subunit A"/>
    <property type="match status" value="1"/>
</dbReference>
<feature type="chain" id="PRO_5041254266" evidence="3">
    <location>
        <begin position="27"/>
        <end position="85"/>
    </location>
</feature>
<evidence type="ECO:0000256" key="2">
    <source>
        <dbReference type="ARBA" id="ARBA00008779"/>
    </source>
</evidence>
<dbReference type="InterPro" id="IPR017850">
    <property type="entry name" value="Alkaline_phosphatase_core_sf"/>
</dbReference>
<dbReference type="InterPro" id="IPR050738">
    <property type="entry name" value="Sulfatase"/>
</dbReference>
<dbReference type="GO" id="GO:0004065">
    <property type="term" value="F:arylsulfatase activity"/>
    <property type="evidence" value="ECO:0007669"/>
    <property type="project" value="TreeGrafter"/>
</dbReference>
<comment type="caution">
    <text evidence="5">The sequence shown here is derived from an EMBL/GenBank/DDBJ whole genome shotgun (WGS) entry which is preliminary data.</text>
</comment>
<gene>
    <name evidence="5" type="ORF">GBAR_LOCUS13965</name>
</gene>
<evidence type="ECO:0000256" key="1">
    <source>
        <dbReference type="ARBA" id="ARBA00001913"/>
    </source>
</evidence>
<keyword evidence="6" id="KW-1185">Reference proteome</keyword>
<protein>
    <submittedName>
        <fullName evidence="5">N-acetylgalactosamine-6-sulfatase</fullName>
    </submittedName>
</protein>
<dbReference type="SUPFAM" id="SSF53649">
    <property type="entry name" value="Alkaline phosphatase-like"/>
    <property type="match status" value="1"/>
</dbReference>
<dbReference type="PANTHER" id="PTHR42693">
    <property type="entry name" value="ARYLSULFATASE FAMILY MEMBER"/>
    <property type="match status" value="1"/>
</dbReference>
<comment type="similarity">
    <text evidence="2">Belongs to the sulfatase family.</text>
</comment>
<comment type="cofactor">
    <cofactor evidence="1">
        <name>Ca(2+)</name>
        <dbReference type="ChEBI" id="CHEBI:29108"/>
    </cofactor>
</comment>
<keyword evidence="3" id="KW-0732">Signal</keyword>
<evidence type="ECO:0000256" key="3">
    <source>
        <dbReference type="SAM" id="SignalP"/>
    </source>
</evidence>
<organism evidence="5 6">
    <name type="scientific">Geodia barretti</name>
    <name type="common">Barrett's horny sponge</name>
    <dbReference type="NCBI Taxonomy" id="519541"/>
    <lineage>
        <taxon>Eukaryota</taxon>
        <taxon>Metazoa</taxon>
        <taxon>Porifera</taxon>
        <taxon>Demospongiae</taxon>
        <taxon>Heteroscleromorpha</taxon>
        <taxon>Tetractinellida</taxon>
        <taxon>Astrophorina</taxon>
        <taxon>Geodiidae</taxon>
        <taxon>Geodia</taxon>
    </lineage>
</organism>
<evidence type="ECO:0000259" key="4">
    <source>
        <dbReference type="Pfam" id="PF00884"/>
    </source>
</evidence>
<dbReference type="Pfam" id="PF00884">
    <property type="entry name" value="Sulfatase"/>
    <property type="match status" value="1"/>
</dbReference>
<dbReference type="PANTHER" id="PTHR42693:SF11">
    <property type="entry name" value="ARYLSULFATASE A"/>
    <property type="match status" value="1"/>
</dbReference>
<reference evidence="5" key="1">
    <citation type="submission" date="2023-03" db="EMBL/GenBank/DDBJ databases">
        <authorList>
            <person name="Steffen K."/>
            <person name="Cardenas P."/>
        </authorList>
    </citation>
    <scope>NUCLEOTIDE SEQUENCE</scope>
</reference>
<sequence length="85" mass="9214">MNLAVKIGLLLVCGGWMCCSTGEASSKPNFIIFYVDDLGYGDLSTYGHPTSFTPNIQNMADNGLILTNFYSNSPVCSPSRSHDIM</sequence>
<feature type="signal peptide" evidence="3">
    <location>
        <begin position="1"/>
        <end position="26"/>
    </location>
</feature>
<evidence type="ECO:0000313" key="5">
    <source>
        <dbReference type="EMBL" id="CAI8023951.1"/>
    </source>
</evidence>